<reference evidence="1" key="1">
    <citation type="submission" date="2023-03" db="EMBL/GenBank/DDBJ databases">
        <title>Actinoallomurus iriomotensis NBRC 103684.</title>
        <authorList>
            <person name="Ichikawa N."/>
            <person name="Sato H."/>
            <person name="Tonouchi N."/>
        </authorList>
    </citation>
    <scope>NUCLEOTIDE SEQUENCE</scope>
    <source>
        <strain evidence="1">NBRC 103684</strain>
    </source>
</reference>
<dbReference type="EMBL" id="BSTK01000025">
    <property type="protein sequence ID" value="GLY92139.1"/>
    <property type="molecule type" value="Genomic_DNA"/>
</dbReference>
<gene>
    <name evidence="1" type="ORF">Airi02_100670</name>
</gene>
<evidence type="ECO:0000313" key="2">
    <source>
        <dbReference type="Proteomes" id="UP001165074"/>
    </source>
</evidence>
<dbReference type="Pfam" id="PF19674">
    <property type="entry name" value="DUF6177"/>
    <property type="match status" value="1"/>
</dbReference>
<comment type="caution">
    <text evidence="1">The sequence shown here is derived from an EMBL/GenBank/DDBJ whole genome shotgun (WGS) entry which is preliminary data.</text>
</comment>
<dbReference type="RefSeq" id="WP_285584144.1">
    <property type="nucleotide sequence ID" value="NZ_BSTK01000025.1"/>
</dbReference>
<dbReference type="InterPro" id="IPR046175">
    <property type="entry name" value="DUF6177"/>
</dbReference>
<proteinExistence type="predicted"/>
<name>A0A9W6W656_9ACTN</name>
<accession>A0A9W6W656</accession>
<protein>
    <submittedName>
        <fullName evidence="1">Uncharacterized protein</fullName>
    </submittedName>
</protein>
<sequence length="341" mass="35228">MTHPTVDVVTDRVAVVVQERQVVPFTSWIADALRVCGATGRGLQVVTPPDARLTWPLRLVLSPPPSRWVVRGPDGYYDGLTGAVLAWDGGAFDAVRDGTGAGTLAPSFTRTPPSLGAHLILTLRVCQPPAPNTELGGAVEHLWRSLTGAPPSGWGTAEPAAQPWNPGGLTEMCRDRAPEPTWAVLVGGPAGETGRPSIGTLLVSRVQGGVEEAAHIVIGYRPGEEVPSPGLLRGLADDLARGFSLTSLFVQRGAGPADVTALPHWVGVPGPVGMAVGPGGLQATGLDRALSAPMVTAHRIGGDHAPSVWFDIGDGVSPEGFSNFERLMAHLGVPAQVGGSG</sequence>
<keyword evidence="2" id="KW-1185">Reference proteome</keyword>
<dbReference type="AlphaFoldDB" id="A0A9W6W656"/>
<dbReference type="Proteomes" id="UP001165074">
    <property type="component" value="Unassembled WGS sequence"/>
</dbReference>
<evidence type="ECO:0000313" key="1">
    <source>
        <dbReference type="EMBL" id="GLY92139.1"/>
    </source>
</evidence>
<organism evidence="1 2">
    <name type="scientific">Actinoallomurus iriomotensis</name>
    <dbReference type="NCBI Taxonomy" id="478107"/>
    <lineage>
        <taxon>Bacteria</taxon>
        <taxon>Bacillati</taxon>
        <taxon>Actinomycetota</taxon>
        <taxon>Actinomycetes</taxon>
        <taxon>Streptosporangiales</taxon>
        <taxon>Thermomonosporaceae</taxon>
        <taxon>Actinoallomurus</taxon>
    </lineage>
</organism>